<dbReference type="PANTHER" id="PTHR19134:SF449">
    <property type="entry name" value="TYROSINE-PROTEIN PHOSPHATASE 1"/>
    <property type="match status" value="1"/>
</dbReference>
<dbReference type="AlphaFoldDB" id="A0A118K1Y3"/>
<dbReference type="InterPro" id="IPR000242">
    <property type="entry name" value="PTP_cat"/>
</dbReference>
<keyword evidence="4" id="KW-1185">Reference proteome</keyword>
<dbReference type="GO" id="GO:0004725">
    <property type="term" value="F:protein tyrosine phosphatase activity"/>
    <property type="evidence" value="ECO:0007669"/>
    <property type="project" value="InterPro"/>
</dbReference>
<evidence type="ECO:0000313" key="3">
    <source>
        <dbReference type="EMBL" id="KVI03423.1"/>
    </source>
</evidence>
<dbReference type="InterPro" id="IPR016130">
    <property type="entry name" value="Tyr_Pase_AS"/>
</dbReference>
<dbReference type="EMBL" id="LEKV01002353">
    <property type="protein sequence ID" value="KVI03423.1"/>
    <property type="molecule type" value="Genomic_DNA"/>
</dbReference>
<dbReference type="InterPro" id="IPR050348">
    <property type="entry name" value="Protein-Tyr_Phosphatase"/>
</dbReference>
<sequence>MAAPNPFDMSTGFPPKPSLKRYQLRHCIQALKFFKAKQTDENSIKKEFSLLQDNRMSEEEVNSRCLEAKLHANRTKNRYQGVVPFDANRVVLDRCKDRRSSATGYINASYITSEANANPSENVSRFIATQGPIPQTFDDFWEMVLQKRCPAIVMLTRLVDPPKVEMCGDYFQGDNGRGLFGNICIVTNKIIITDSSLELRHLEVNYEESEDPPLPVLHIQYPEWANDEAPSDTLVVREIFRRLCHLPLSQVPIVVHCSAGIGRTGTYCAIHNTIQRVLVGDMSALDLAETISTLRSQRYGMIQSLKQYEFIFKAIVDELEDLISGSTTQES</sequence>
<dbReference type="Gene3D" id="3.90.190.10">
    <property type="entry name" value="Protein tyrosine phosphatase superfamily"/>
    <property type="match status" value="1"/>
</dbReference>
<dbReference type="Gramene" id="KVI03423">
    <property type="protein sequence ID" value="KVI03423"/>
    <property type="gene ID" value="Ccrd_018279"/>
</dbReference>
<dbReference type="InterPro" id="IPR003595">
    <property type="entry name" value="Tyr_Pase_cat"/>
</dbReference>
<dbReference type="OMA" id="TMICGNI"/>
<feature type="domain" description="Tyrosine specific protein phosphatases" evidence="2">
    <location>
        <begin position="252"/>
        <end position="309"/>
    </location>
</feature>
<dbReference type="PROSITE" id="PS50055">
    <property type="entry name" value="TYR_PHOSPHATASE_PTP"/>
    <property type="match status" value="1"/>
</dbReference>
<evidence type="ECO:0000313" key="4">
    <source>
        <dbReference type="Proteomes" id="UP000243975"/>
    </source>
</evidence>
<dbReference type="Proteomes" id="UP000243975">
    <property type="component" value="Unassembled WGS sequence"/>
</dbReference>
<name>A0A118K1Y3_CYNCS</name>
<dbReference type="SMART" id="SM00194">
    <property type="entry name" value="PTPc"/>
    <property type="match status" value="1"/>
</dbReference>
<dbReference type="InterPro" id="IPR029021">
    <property type="entry name" value="Prot-tyrosine_phosphatase-like"/>
</dbReference>
<dbReference type="STRING" id="59895.A0A118K1Y3"/>
<dbReference type="Pfam" id="PF00102">
    <property type="entry name" value="Y_phosphatase"/>
    <property type="match status" value="1"/>
</dbReference>
<dbReference type="PROSITE" id="PS50056">
    <property type="entry name" value="TYR_PHOSPHATASE_2"/>
    <property type="match status" value="1"/>
</dbReference>
<dbReference type="PANTHER" id="PTHR19134">
    <property type="entry name" value="RECEPTOR-TYPE TYROSINE-PROTEIN PHOSPHATASE"/>
    <property type="match status" value="1"/>
</dbReference>
<dbReference type="PROSITE" id="PS00383">
    <property type="entry name" value="TYR_PHOSPHATASE_1"/>
    <property type="match status" value="1"/>
</dbReference>
<feature type="domain" description="Tyrosine-protein phosphatase" evidence="1">
    <location>
        <begin position="44"/>
        <end position="318"/>
    </location>
</feature>
<dbReference type="SMART" id="SM00404">
    <property type="entry name" value="PTPc_motif"/>
    <property type="match status" value="1"/>
</dbReference>
<organism evidence="3 4">
    <name type="scientific">Cynara cardunculus var. scolymus</name>
    <name type="common">Globe artichoke</name>
    <name type="synonym">Cynara scolymus</name>
    <dbReference type="NCBI Taxonomy" id="59895"/>
    <lineage>
        <taxon>Eukaryota</taxon>
        <taxon>Viridiplantae</taxon>
        <taxon>Streptophyta</taxon>
        <taxon>Embryophyta</taxon>
        <taxon>Tracheophyta</taxon>
        <taxon>Spermatophyta</taxon>
        <taxon>Magnoliopsida</taxon>
        <taxon>eudicotyledons</taxon>
        <taxon>Gunneridae</taxon>
        <taxon>Pentapetalae</taxon>
        <taxon>asterids</taxon>
        <taxon>campanulids</taxon>
        <taxon>Asterales</taxon>
        <taxon>Asteraceae</taxon>
        <taxon>Carduoideae</taxon>
        <taxon>Cardueae</taxon>
        <taxon>Carduinae</taxon>
        <taxon>Cynara</taxon>
    </lineage>
</organism>
<gene>
    <name evidence="3" type="ORF">Ccrd_018279</name>
</gene>
<reference evidence="3 4" key="1">
    <citation type="journal article" date="2016" name="Sci. Rep.">
        <title>The genome sequence of the outbreeding globe artichoke constructed de novo incorporating a phase-aware low-pass sequencing strategy of F1 progeny.</title>
        <authorList>
            <person name="Scaglione D."/>
            <person name="Reyes-Chin-Wo S."/>
            <person name="Acquadro A."/>
            <person name="Froenicke L."/>
            <person name="Portis E."/>
            <person name="Beitel C."/>
            <person name="Tirone M."/>
            <person name="Mauro R."/>
            <person name="Lo Monaco A."/>
            <person name="Mauromicale G."/>
            <person name="Faccioli P."/>
            <person name="Cattivelli L."/>
            <person name="Rieseberg L."/>
            <person name="Michelmore R."/>
            <person name="Lanteri S."/>
        </authorList>
    </citation>
    <scope>NUCLEOTIDE SEQUENCE [LARGE SCALE GENOMIC DNA]</scope>
    <source>
        <strain evidence="3">2C</strain>
    </source>
</reference>
<accession>A0A118K1Y3</accession>
<dbReference type="PRINTS" id="PR00700">
    <property type="entry name" value="PRTYPHPHTASE"/>
</dbReference>
<proteinExistence type="predicted"/>
<protein>
    <submittedName>
        <fullName evidence="3">Uncharacterized protein</fullName>
    </submittedName>
</protein>
<dbReference type="SUPFAM" id="SSF52799">
    <property type="entry name" value="(Phosphotyrosine protein) phosphatases II"/>
    <property type="match status" value="1"/>
</dbReference>
<dbReference type="InterPro" id="IPR000387">
    <property type="entry name" value="Tyr_Pase_dom"/>
</dbReference>
<dbReference type="OrthoDB" id="10253954at2759"/>
<evidence type="ECO:0000259" key="1">
    <source>
        <dbReference type="PROSITE" id="PS50055"/>
    </source>
</evidence>
<comment type="caution">
    <text evidence="3">The sequence shown here is derived from an EMBL/GenBank/DDBJ whole genome shotgun (WGS) entry which is preliminary data.</text>
</comment>
<evidence type="ECO:0000259" key="2">
    <source>
        <dbReference type="PROSITE" id="PS50056"/>
    </source>
</evidence>